<keyword evidence="2" id="KW-1185">Reference proteome</keyword>
<evidence type="ECO:0000313" key="2">
    <source>
        <dbReference type="Proteomes" id="UP000756346"/>
    </source>
</evidence>
<dbReference type="OrthoDB" id="5134445at2759"/>
<dbReference type="GeneID" id="70181470"/>
<protein>
    <recommendedName>
        <fullName evidence="3">Protein kinase domain-containing protein</fullName>
    </recommendedName>
</protein>
<dbReference type="Proteomes" id="UP000756346">
    <property type="component" value="Unassembled WGS sequence"/>
</dbReference>
<proteinExistence type="predicted"/>
<evidence type="ECO:0008006" key="3">
    <source>
        <dbReference type="Google" id="ProtNLM"/>
    </source>
</evidence>
<reference evidence="1" key="1">
    <citation type="journal article" date="2021" name="Nat. Commun.">
        <title>Genetic determinants of endophytism in the Arabidopsis root mycobiome.</title>
        <authorList>
            <person name="Mesny F."/>
            <person name="Miyauchi S."/>
            <person name="Thiergart T."/>
            <person name="Pickel B."/>
            <person name="Atanasova L."/>
            <person name="Karlsson M."/>
            <person name="Huettel B."/>
            <person name="Barry K.W."/>
            <person name="Haridas S."/>
            <person name="Chen C."/>
            <person name="Bauer D."/>
            <person name="Andreopoulos W."/>
            <person name="Pangilinan J."/>
            <person name="LaButti K."/>
            <person name="Riley R."/>
            <person name="Lipzen A."/>
            <person name="Clum A."/>
            <person name="Drula E."/>
            <person name="Henrissat B."/>
            <person name="Kohler A."/>
            <person name="Grigoriev I.V."/>
            <person name="Martin F.M."/>
            <person name="Hacquard S."/>
        </authorList>
    </citation>
    <scope>NUCLEOTIDE SEQUENCE</scope>
    <source>
        <strain evidence="1">MPI-CAGE-CH-0230</strain>
    </source>
</reference>
<dbReference type="SUPFAM" id="SSF56112">
    <property type="entry name" value="Protein kinase-like (PK-like)"/>
    <property type="match status" value="1"/>
</dbReference>
<gene>
    <name evidence="1" type="ORF">B0I36DRAFT_297556</name>
</gene>
<dbReference type="InterPro" id="IPR011009">
    <property type="entry name" value="Kinase-like_dom_sf"/>
</dbReference>
<dbReference type="EMBL" id="JAGTJQ010000011">
    <property type="protein sequence ID" value="KAH7018088.1"/>
    <property type="molecule type" value="Genomic_DNA"/>
</dbReference>
<comment type="caution">
    <text evidence="1">The sequence shown here is derived from an EMBL/GenBank/DDBJ whole genome shotgun (WGS) entry which is preliminary data.</text>
</comment>
<name>A0A9P8XX61_9PEZI</name>
<organism evidence="1 2">
    <name type="scientific">Microdochium trichocladiopsis</name>
    <dbReference type="NCBI Taxonomy" id="1682393"/>
    <lineage>
        <taxon>Eukaryota</taxon>
        <taxon>Fungi</taxon>
        <taxon>Dikarya</taxon>
        <taxon>Ascomycota</taxon>
        <taxon>Pezizomycotina</taxon>
        <taxon>Sordariomycetes</taxon>
        <taxon>Xylariomycetidae</taxon>
        <taxon>Xylariales</taxon>
        <taxon>Microdochiaceae</taxon>
        <taxon>Microdochium</taxon>
    </lineage>
</organism>
<sequence>MSCGLVVDIPRTTTDGLPQRTPSLPSTAFLKLFDRRHAPRFRDDFCVQPYAQGMEEACVKFVQSGEADRFLSRLKTDSDLAEKEGGDWDDAECEAYLASEAMQLRNTEMAIYDVLKPLQGKQIPRVLSGVTLDIDPRSHANVTASNGAGAVAVAASHPTPSSAEPNYVFHVHGLLLEYLEGFTMAELVKHAPQSAWQNVVDQAVEIVRKLDEYNILNEDVRPENFMVVKTSQEQGGTKHHDCTSCAASGYHVYMIDLAMCRKRGEDESDSEWGRDKCDQDEEGAVGYVMRTILAREKFMLDFVNSRQYRGFAKYET</sequence>
<evidence type="ECO:0000313" key="1">
    <source>
        <dbReference type="EMBL" id="KAH7018088.1"/>
    </source>
</evidence>
<dbReference type="AlphaFoldDB" id="A0A9P8XX61"/>
<dbReference type="RefSeq" id="XP_046006355.1">
    <property type="nucleotide sequence ID" value="XM_046151924.1"/>
</dbReference>
<accession>A0A9P8XX61</accession>